<reference evidence="2 3" key="1">
    <citation type="submission" date="2016-10" db="EMBL/GenBank/DDBJ databases">
        <authorList>
            <person name="de Groot N.N."/>
        </authorList>
    </citation>
    <scope>NUCLEOTIDE SEQUENCE [LARGE SCALE GENOMIC DNA]</scope>
    <source>
        <strain evidence="2 3">CGMCC 4.3519</strain>
    </source>
</reference>
<keyword evidence="1" id="KW-1133">Transmembrane helix</keyword>
<proteinExistence type="predicted"/>
<feature type="transmembrane region" description="Helical" evidence="1">
    <location>
        <begin position="50"/>
        <end position="72"/>
    </location>
</feature>
<keyword evidence="1" id="KW-0812">Transmembrane</keyword>
<dbReference type="InterPro" id="IPR046001">
    <property type="entry name" value="DUF5957"/>
</dbReference>
<organism evidence="2 3">
    <name type="scientific">Streptomyces radiopugnans</name>
    <dbReference type="NCBI Taxonomy" id="403935"/>
    <lineage>
        <taxon>Bacteria</taxon>
        <taxon>Bacillati</taxon>
        <taxon>Actinomycetota</taxon>
        <taxon>Actinomycetes</taxon>
        <taxon>Kitasatosporales</taxon>
        <taxon>Streptomycetaceae</taxon>
        <taxon>Streptomyces</taxon>
    </lineage>
</organism>
<sequence>MNTPIRESEKTVKHVLAALAGLVAGFLLGELAAVAIGLTAEAVLGASMPFALKLMPLYLAAAGAVAGPYLLGRKARRRRGGRPEGSR</sequence>
<feature type="transmembrane region" description="Helical" evidence="1">
    <location>
        <begin position="15"/>
        <end position="38"/>
    </location>
</feature>
<gene>
    <name evidence="2" type="ORF">SAMN05216481_10542</name>
</gene>
<keyword evidence="1" id="KW-0472">Membrane</keyword>
<accession>A0A1H9ECH2</accession>
<dbReference type="EMBL" id="FOET01000005">
    <property type="protein sequence ID" value="SEQ23242.1"/>
    <property type="molecule type" value="Genomic_DNA"/>
</dbReference>
<evidence type="ECO:0000256" key="1">
    <source>
        <dbReference type="SAM" id="Phobius"/>
    </source>
</evidence>
<dbReference type="Proteomes" id="UP000199055">
    <property type="component" value="Unassembled WGS sequence"/>
</dbReference>
<dbReference type="AlphaFoldDB" id="A0A1H9ECH2"/>
<name>A0A1H9ECH2_9ACTN</name>
<dbReference type="Pfam" id="PF19382">
    <property type="entry name" value="DUF5957"/>
    <property type="match status" value="1"/>
</dbReference>
<evidence type="ECO:0000313" key="2">
    <source>
        <dbReference type="EMBL" id="SEQ23242.1"/>
    </source>
</evidence>
<dbReference type="STRING" id="403935.SAMN05216481_10542"/>
<protein>
    <submittedName>
        <fullName evidence="2">Uncharacterized protein</fullName>
    </submittedName>
</protein>
<keyword evidence="3" id="KW-1185">Reference proteome</keyword>
<evidence type="ECO:0000313" key="3">
    <source>
        <dbReference type="Proteomes" id="UP000199055"/>
    </source>
</evidence>